<dbReference type="HAMAP" id="MF_01011">
    <property type="entry name" value="RNA_methyltr_TrmA"/>
    <property type="match status" value="1"/>
</dbReference>
<dbReference type="AlphaFoldDB" id="I0Z4N3"/>
<dbReference type="FunFam" id="3.40.50.150:FF:000012">
    <property type="entry name" value="tRNA/tmRNA (uracil-C(5))-methyltransferase"/>
    <property type="match status" value="1"/>
</dbReference>
<dbReference type="InterPro" id="IPR011869">
    <property type="entry name" value="TrmA_MeTrfase"/>
</dbReference>
<dbReference type="Gene3D" id="2.40.50.1070">
    <property type="match status" value="1"/>
</dbReference>
<evidence type="ECO:0000313" key="7">
    <source>
        <dbReference type="EMBL" id="EIE25602.1"/>
    </source>
</evidence>
<dbReference type="PROSITE" id="PS01231">
    <property type="entry name" value="TRMA_2"/>
    <property type="match status" value="1"/>
</dbReference>
<dbReference type="Proteomes" id="UP000007264">
    <property type="component" value="Unassembled WGS sequence"/>
</dbReference>
<dbReference type="PANTHER" id="PTHR47790:SF2">
    <property type="entry name" value="TRNA_TMRNA (URACIL-C(5))-METHYLTRANSFERASE"/>
    <property type="match status" value="1"/>
</dbReference>
<accession>I0Z4N3</accession>
<reference evidence="7 8" key="1">
    <citation type="journal article" date="2012" name="Genome Biol.">
        <title>The genome of the polar eukaryotic microalga coccomyxa subellipsoidea reveals traits of cold adaptation.</title>
        <authorList>
            <person name="Blanc G."/>
            <person name="Agarkova I."/>
            <person name="Grimwood J."/>
            <person name="Kuo A."/>
            <person name="Brueggeman A."/>
            <person name="Dunigan D."/>
            <person name="Gurnon J."/>
            <person name="Ladunga I."/>
            <person name="Lindquist E."/>
            <person name="Lucas S."/>
            <person name="Pangilinan J."/>
            <person name="Proschold T."/>
            <person name="Salamov A."/>
            <person name="Schmutz J."/>
            <person name="Weeks D."/>
            <person name="Yamada T."/>
            <person name="Claverie J.M."/>
            <person name="Grigoriev I."/>
            <person name="Van Etten J."/>
            <person name="Lomsadze A."/>
            <person name="Borodovsky M."/>
        </authorList>
    </citation>
    <scope>NUCLEOTIDE SEQUENCE [LARGE SCALE GENOMIC DNA]</scope>
    <source>
        <strain evidence="7 8">C-169</strain>
    </source>
</reference>
<dbReference type="NCBIfam" id="TIGR02143">
    <property type="entry name" value="trmA_only"/>
    <property type="match status" value="1"/>
</dbReference>
<dbReference type="GO" id="GO:0032259">
    <property type="term" value="P:methylation"/>
    <property type="evidence" value="ECO:0007669"/>
    <property type="project" value="UniProtKB-KW"/>
</dbReference>
<dbReference type="EMBL" id="AGSI01000004">
    <property type="protein sequence ID" value="EIE25602.1"/>
    <property type="molecule type" value="Genomic_DNA"/>
</dbReference>
<dbReference type="InterPro" id="IPR030390">
    <property type="entry name" value="MeTrfase_TrmA_AS"/>
</dbReference>
<dbReference type="InterPro" id="IPR029063">
    <property type="entry name" value="SAM-dependent_MTases_sf"/>
</dbReference>
<evidence type="ECO:0000313" key="8">
    <source>
        <dbReference type="Proteomes" id="UP000007264"/>
    </source>
</evidence>
<dbReference type="CDD" id="cd02440">
    <property type="entry name" value="AdoMet_MTases"/>
    <property type="match status" value="1"/>
</dbReference>
<comment type="similarity">
    <text evidence="5">Belongs to the class I-like SAM-binding methyltransferase superfamily. RNA M5U methyltransferase family.</text>
</comment>
<keyword evidence="8" id="KW-1185">Reference proteome</keyword>
<dbReference type="PROSITE" id="PS51687">
    <property type="entry name" value="SAM_MT_RNA_M5U"/>
    <property type="match status" value="1"/>
</dbReference>
<feature type="binding site" evidence="5">
    <location>
        <position position="244"/>
    </location>
    <ligand>
        <name>S-adenosyl-L-methionine</name>
        <dbReference type="ChEBI" id="CHEBI:59789"/>
    </ligand>
</feature>
<dbReference type="GO" id="GO:0000049">
    <property type="term" value="F:tRNA binding"/>
    <property type="evidence" value="ECO:0007669"/>
    <property type="project" value="TreeGrafter"/>
</dbReference>
<organism evidence="7 8">
    <name type="scientific">Coccomyxa subellipsoidea (strain C-169)</name>
    <name type="common">Green microalga</name>
    <dbReference type="NCBI Taxonomy" id="574566"/>
    <lineage>
        <taxon>Eukaryota</taxon>
        <taxon>Viridiplantae</taxon>
        <taxon>Chlorophyta</taxon>
        <taxon>core chlorophytes</taxon>
        <taxon>Trebouxiophyceae</taxon>
        <taxon>Trebouxiophyceae incertae sedis</taxon>
        <taxon>Coccomyxaceae</taxon>
        <taxon>Coccomyxa</taxon>
        <taxon>Coccomyxa subellipsoidea</taxon>
    </lineage>
</organism>
<dbReference type="GO" id="GO:0008033">
    <property type="term" value="P:tRNA processing"/>
    <property type="evidence" value="ECO:0007669"/>
    <property type="project" value="UniProtKB-KW"/>
</dbReference>
<dbReference type="InterPro" id="IPR030391">
    <property type="entry name" value="MeTrfase_TrmA_CS"/>
</dbReference>
<gene>
    <name evidence="7" type="ORF">COCSUDRAFT_13455</name>
</gene>
<dbReference type="RefSeq" id="XP_005650146.1">
    <property type="nucleotide sequence ID" value="XM_005650089.1"/>
</dbReference>
<dbReference type="GO" id="GO:0005829">
    <property type="term" value="C:cytosol"/>
    <property type="evidence" value="ECO:0007669"/>
    <property type="project" value="TreeGrafter"/>
</dbReference>
<dbReference type="GO" id="GO:0019843">
    <property type="term" value="F:rRNA binding"/>
    <property type="evidence" value="ECO:0007669"/>
    <property type="project" value="TreeGrafter"/>
</dbReference>
<dbReference type="KEGG" id="csl:COCSUDRAFT_13455"/>
<evidence type="ECO:0000256" key="2">
    <source>
        <dbReference type="ARBA" id="ARBA00022679"/>
    </source>
</evidence>
<feature type="active site" evidence="6">
    <location>
        <position position="329"/>
    </location>
</feature>
<dbReference type="PROSITE" id="PS01230">
    <property type="entry name" value="TRMA_1"/>
    <property type="match status" value="1"/>
</dbReference>
<comment type="caution">
    <text evidence="7">The sequence shown here is derived from an EMBL/GenBank/DDBJ whole genome shotgun (WGS) entry which is preliminary data.</text>
</comment>
<evidence type="ECO:0000256" key="4">
    <source>
        <dbReference type="ARBA" id="ARBA00022694"/>
    </source>
</evidence>
<keyword evidence="2 5" id="KW-0808">Transferase</keyword>
<dbReference type="Pfam" id="PF05958">
    <property type="entry name" value="tRNA_U5-meth_tr"/>
    <property type="match status" value="1"/>
</dbReference>
<evidence type="ECO:0000256" key="6">
    <source>
        <dbReference type="PROSITE-ProRule" id="PRU10015"/>
    </source>
</evidence>
<dbReference type="FunFam" id="2.40.50.1070:FF:000001">
    <property type="entry name" value="tRNA/tmRNA (uracil-C(5))-methyltransferase"/>
    <property type="match status" value="1"/>
</dbReference>
<dbReference type="GeneID" id="17043604"/>
<dbReference type="PANTHER" id="PTHR47790">
    <property type="entry name" value="TRNA/TMRNA (URACIL-C(5))-METHYLTRANSFERASE"/>
    <property type="match status" value="1"/>
</dbReference>
<dbReference type="Gene3D" id="3.40.50.150">
    <property type="entry name" value="Vaccinia Virus protein VP39"/>
    <property type="match status" value="1"/>
</dbReference>
<dbReference type="STRING" id="574566.I0Z4N3"/>
<keyword evidence="4" id="KW-0819">tRNA processing</keyword>
<evidence type="ECO:0000256" key="1">
    <source>
        <dbReference type="ARBA" id="ARBA00022603"/>
    </source>
</evidence>
<feature type="binding site" evidence="5">
    <location>
        <position position="223"/>
    </location>
    <ligand>
        <name>S-adenosyl-L-methionine</name>
        <dbReference type="ChEBI" id="CHEBI:59789"/>
    </ligand>
</feature>
<feature type="binding site" evidence="5">
    <location>
        <position position="194"/>
    </location>
    <ligand>
        <name>S-adenosyl-L-methionine</name>
        <dbReference type="ChEBI" id="CHEBI:59789"/>
    </ligand>
</feature>
<name>I0Z4N3_COCSC</name>
<protein>
    <submittedName>
        <fullName evidence="7">Uncharacterized protein</fullName>
    </submittedName>
</protein>
<dbReference type="SUPFAM" id="SSF53335">
    <property type="entry name" value="S-adenosyl-L-methionine-dependent methyltransferases"/>
    <property type="match status" value="1"/>
</dbReference>
<dbReference type="GO" id="GO:0009451">
    <property type="term" value="P:RNA modification"/>
    <property type="evidence" value="ECO:0007669"/>
    <property type="project" value="UniProtKB-ARBA"/>
</dbReference>
<dbReference type="InterPro" id="IPR010280">
    <property type="entry name" value="U5_MeTrfase_fam"/>
</dbReference>
<evidence type="ECO:0000256" key="3">
    <source>
        <dbReference type="ARBA" id="ARBA00022691"/>
    </source>
</evidence>
<proteinExistence type="inferred from homology"/>
<dbReference type="GO" id="GO:0030697">
    <property type="term" value="F:tRNA (uracil(54)-C5)-methyltransferase activity, S-adenosyl methionine-dependent"/>
    <property type="evidence" value="ECO:0007669"/>
    <property type="project" value="InterPro"/>
</dbReference>
<dbReference type="eggNOG" id="KOG2187">
    <property type="taxonomic scope" value="Eukaryota"/>
</dbReference>
<evidence type="ECO:0000256" key="5">
    <source>
        <dbReference type="PROSITE-ProRule" id="PRU01024"/>
    </source>
</evidence>
<keyword evidence="3 5" id="KW-0949">S-adenosyl-L-methionine</keyword>
<feature type="binding site" evidence="5">
    <location>
        <position position="304"/>
    </location>
    <ligand>
        <name>S-adenosyl-L-methionine</name>
        <dbReference type="ChEBI" id="CHEBI:59789"/>
    </ligand>
</feature>
<keyword evidence="1 5" id="KW-0489">Methyltransferase</keyword>
<feature type="active site" description="Nucleophile" evidence="5">
    <location>
        <position position="329"/>
    </location>
</feature>
<sequence>MSIARVDQARYGEQLCAKVERVKARFADFSMPEVEVLESQSEHYRMRAEFRVWHDGIDAYYIMFQKKRHERVRIDQFPVGSLLINELMTKLMEEVLEQPILKTKLYQVNFHTTLTGHAMVTMIYHKKLGPDWQEAAKKLRPILGSCPSSTRPHVDIIGRSHKQKIELDAGYVCETLAVDGQSLIYKQVEGAFSQPNGRMCEKMLTWAKDVTRGSNDHDLLELYCGNGNFTVALASNFRRVVATEMSKASVAAAEFNLQENGISNTSIARLTAEEFTAAWKGVREFERAKSLDLKAHDLQTILVDPPRAGCDADTATLLKEFQNVLYISCNPGTLHNNLLELKGSHKVLRFAIFDQFPYTDHIECGVYLRRKE</sequence>
<dbReference type="OrthoDB" id="10250660at2759"/>